<keyword evidence="1" id="KW-0732">Signal</keyword>
<organism evidence="2">
    <name type="scientific">Rhizophora mucronata</name>
    <name type="common">Asiatic mangrove</name>
    <dbReference type="NCBI Taxonomy" id="61149"/>
    <lineage>
        <taxon>Eukaryota</taxon>
        <taxon>Viridiplantae</taxon>
        <taxon>Streptophyta</taxon>
        <taxon>Embryophyta</taxon>
        <taxon>Tracheophyta</taxon>
        <taxon>Spermatophyta</taxon>
        <taxon>Magnoliopsida</taxon>
        <taxon>eudicotyledons</taxon>
        <taxon>Gunneridae</taxon>
        <taxon>Pentapetalae</taxon>
        <taxon>rosids</taxon>
        <taxon>fabids</taxon>
        <taxon>Malpighiales</taxon>
        <taxon>Rhizophoraceae</taxon>
        <taxon>Rhizophora</taxon>
    </lineage>
</organism>
<feature type="signal peptide" evidence="1">
    <location>
        <begin position="1"/>
        <end position="21"/>
    </location>
</feature>
<reference evidence="2" key="1">
    <citation type="submission" date="2018-02" db="EMBL/GenBank/DDBJ databases">
        <title>Rhizophora mucronata_Transcriptome.</title>
        <authorList>
            <person name="Meera S.P."/>
            <person name="Sreeshan A."/>
            <person name="Augustine A."/>
        </authorList>
    </citation>
    <scope>NUCLEOTIDE SEQUENCE</scope>
    <source>
        <tissue evidence="2">Leaf</tissue>
    </source>
</reference>
<proteinExistence type="predicted"/>
<dbReference type="EMBL" id="GGEC01085934">
    <property type="protein sequence ID" value="MBX66418.1"/>
    <property type="molecule type" value="Transcribed_RNA"/>
</dbReference>
<protein>
    <submittedName>
        <fullName evidence="2">Uncharacterized protein</fullName>
    </submittedName>
</protein>
<name>A0A2P2QHD6_RHIMU</name>
<feature type="chain" id="PRO_5015114320" evidence="1">
    <location>
        <begin position="22"/>
        <end position="48"/>
    </location>
</feature>
<dbReference type="AlphaFoldDB" id="A0A2P2QHD6"/>
<accession>A0A2P2QHD6</accession>
<evidence type="ECO:0000256" key="1">
    <source>
        <dbReference type="SAM" id="SignalP"/>
    </source>
</evidence>
<evidence type="ECO:0000313" key="2">
    <source>
        <dbReference type="EMBL" id="MBX66418.1"/>
    </source>
</evidence>
<sequence>MTLRWLVSRIAFLIKVAYSNCLLCHSEYIPFYGTSENNEYFGSALLSA</sequence>